<evidence type="ECO:0000313" key="3">
    <source>
        <dbReference type="Proteomes" id="UP001500571"/>
    </source>
</evidence>
<accession>A0ABN2RXK0</accession>
<protein>
    <recommendedName>
        <fullName evidence="1">Methyltransferase type 11 domain-containing protein</fullName>
    </recommendedName>
</protein>
<dbReference type="PANTHER" id="PTHR42912:SF93">
    <property type="entry name" value="N6-ADENOSINE-METHYLTRANSFERASE TMT1A"/>
    <property type="match status" value="1"/>
</dbReference>
<evidence type="ECO:0000313" key="2">
    <source>
        <dbReference type="EMBL" id="GAA1976704.1"/>
    </source>
</evidence>
<dbReference type="InterPro" id="IPR050508">
    <property type="entry name" value="Methyltransf_Superfamily"/>
</dbReference>
<proteinExistence type="predicted"/>
<dbReference type="PANTHER" id="PTHR42912">
    <property type="entry name" value="METHYLTRANSFERASE"/>
    <property type="match status" value="1"/>
</dbReference>
<dbReference type="SUPFAM" id="SSF53335">
    <property type="entry name" value="S-adenosyl-L-methionine-dependent methyltransferases"/>
    <property type="match status" value="1"/>
</dbReference>
<dbReference type="EMBL" id="BAAAPB010000008">
    <property type="protein sequence ID" value="GAA1976704.1"/>
    <property type="molecule type" value="Genomic_DNA"/>
</dbReference>
<dbReference type="CDD" id="cd02440">
    <property type="entry name" value="AdoMet_MTases"/>
    <property type="match status" value="1"/>
</dbReference>
<reference evidence="2 3" key="1">
    <citation type="journal article" date="2019" name="Int. J. Syst. Evol. Microbiol.">
        <title>The Global Catalogue of Microorganisms (GCM) 10K type strain sequencing project: providing services to taxonomists for standard genome sequencing and annotation.</title>
        <authorList>
            <consortium name="The Broad Institute Genomics Platform"/>
            <consortium name="The Broad Institute Genome Sequencing Center for Infectious Disease"/>
            <person name="Wu L."/>
            <person name="Ma J."/>
        </authorList>
    </citation>
    <scope>NUCLEOTIDE SEQUENCE [LARGE SCALE GENOMIC DNA]</scope>
    <source>
        <strain evidence="2 3">JCM 15309</strain>
    </source>
</reference>
<dbReference type="Pfam" id="PF08241">
    <property type="entry name" value="Methyltransf_11"/>
    <property type="match status" value="1"/>
</dbReference>
<dbReference type="InterPro" id="IPR029063">
    <property type="entry name" value="SAM-dependent_MTases_sf"/>
</dbReference>
<dbReference type="Proteomes" id="UP001500571">
    <property type="component" value="Unassembled WGS sequence"/>
</dbReference>
<keyword evidence="3" id="KW-1185">Reference proteome</keyword>
<dbReference type="InterPro" id="IPR013216">
    <property type="entry name" value="Methyltransf_11"/>
</dbReference>
<dbReference type="Gene3D" id="3.40.50.150">
    <property type="entry name" value="Vaccinia Virus protein VP39"/>
    <property type="match status" value="1"/>
</dbReference>
<name>A0ABN2RXK0_9ACTN</name>
<sequence>MSISEAGGSAFTLDTAFKPETIGDEAVEQMVAILDLQDGAPSIERLRAWALAAADVRPGDICVDVGSGTGTMTRRLAALARVDSTPGKALGIEPNVTLREIAVRRAAGARSHAQFGPGLATDLPLPDGVADVVWCERVLQHVPDPAAAIAEIARVLRPGGRAVLLDSDHESRVESDMDPDVARALTTAFMSQLANPRAARNIPRQASAAGLVVDPDIGSSALVFPEEVLAAGRMHRMAADRAVADGLVDAATADAAVQALGDAARHGWAFSAVTVFGFVCRKP</sequence>
<dbReference type="RefSeq" id="WP_344048405.1">
    <property type="nucleotide sequence ID" value="NZ_BAAAPB010000008.1"/>
</dbReference>
<gene>
    <name evidence="2" type="ORF">GCM10009798_42380</name>
</gene>
<feature type="domain" description="Methyltransferase type 11" evidence="1">
    <location>
        <begin position="63"/>
        <end position="163"/>
    </location>
</feature>
<comment type="caution">
    <text evidence="2">The sequence shown here is derived from an EMBL/GenBank/DDBJ whole genome shotgun (WGS) entry which is preliminary data.</text>
</comment>
<organism evidence="2 3">
    <name type="scientific">Nocardioides panacihumi</name>
    <dbReference type="NCBI Taxonomy" id="400774"/>
    <lineage>
        <taxon>Bacteria</taxon>
        <taxon>Bacillati</taxon>
        <taxon>Actinomycetota</taxon>
        <taxon>Actinomycetes</taxon>
        <taxon>Propionibacteriales</taxon>
        <taxon>Nocardioidaceae</taxon>
        <taxon>Nocardioides</taxon>
    </lineage>
</organism>
<evidence type="ECO:0000259" key="1">
    <source>
        <dbReference type="Pfam" id="PF08241"/>
    </source>
</evidence>